<organism evidence="3 4">
    <name type="scientific">Phenylobacterium glaciei</name>
    <dbReference type="NCBI Taxonomy" id="2803784"/>
    <lineage>
        <taxon>Bacteria</taxon>
        <taxon>Pseudomonadati</taxon>
        <taxon>Pseudomonadota</taxon>
        <taxon>Alphaproteobacteria</taxon>
        <taxon>Caulobacterales</taxon>
        <taxon>Caulobacteraceae</taxon>
        <taxon>Phenylobacterium</taxon>
    </lineage>
</organism>
<reference evidence="3" key="1">
    <citation type="submission" date="2021-04" db="EMBL/GenBank/DDBJ databases">
        <title>Draft genome assembly of strain Phenylobacterium sp. 20VBR1 using MiniION and Illumina platforms.</title>
        <authorList>
            <person name="Thomas F.A."/>
            <person name="Krishnan K.P."/>
            <person name="Sinha R.K."/>
        </authorList>
    </citation>
    <scope>NUCLEOTIDE SEQUENCE</scope>
    <source>
        <strain evidence="3">20VBR1</strain>
    </source>
</reference>
<dbReference type="RefSeq" id="WP_215339703.1">
    <property type="nucleotide sequence ID" value="NZ_JAGSGD010000001.1"/>
</dbReference>
<dbReference type="InterPro" id="IPR008207">
    <property type="entry name" value="Sig_transdc_His_kin_Hpt_dom"/>
</dbReference>
<keyword evidence="4" id="KW-1185">Reference proteome</keyword>
<accession>A0A941D1W6</accession>
<sequence length="116" mass="12278">MARRDLTGAVDFAYLEGFAAGDQGVVDEVLALFREQANLWSTMLDATSEGWLDAVHTIKGAARGVGAFQLGDACEIAEQQGAGRLESVRVALQAALTDVAAYAHERALQSLKTPKG</sequence>
<proteinExistence type="predicted"/>
<comment type="caution">
    <text evidence="3">The sequence shown here is derived from an EMBL/GenBank/DDBJ whole genome shotgun (WGS) entry which is preliminary data.</text>
</comment>
<dbReference type="EMBL" id="JAGSGD010000001">
    <property type="protein sequence ID" value="MBR7619346.1"/>
    <property type="molecule type" value="Genomic_DNA"/>
</dbReference>
<name>A0A941D1W6_9CAUL</name>
<dbReference type="GO" id="GO:0004672">
    <property type="term" value="F:protein kinase activity"/>
    <property type="evidence" value="ECO:0007669"/>
    <property type="project" value="UniProtKB-ARBA"/>
</dbReference>
<protein>
    <submittedName>
        <fullName evidence="3">Hpt domain-containing protein</fullName>
    </submittedName>
</protein>
<dbReference type="SUPFAM" id="SSF47226">
    <property type="entry name" value="Histidine-containing phosphotransfer domain, HPT domain"/>
    <property type="match status" value="1"/>
</dbReference>
<evidence type="ECO:0000313" key="3">
    <source>
        <dbReference type="EMBL" id="MBR7619346.1"/>
    </source>
</evidence>
<gene>
    <name evidence="3" type="ORF">JKL49_08100</name>
</gene>
<dbReference type="Proteomes" id="UP000622580">
    <property type="component" value="Unassembled WGS sequence"/>
</dbReference>
<keyword evidence="1" id="KW-0902">Two-component regulatory system</keyword>
<dbReference type="Pfam" id="PF01627">
    <property type="entry name" value="Hpt"/>
    <property type="match status" value="1"/>
</dbReference>
<dbReference type="InterPro" id="IPR036641">
    <property type="entry name" value="HPT_dom_sf"/>
</dbReference>
<evidence type="ECO:0000259" key="2">
    <source>
        <dbReference type="Pfam" id="PF01627"/>
    </source>
</evidence>
<dbReference type="AlphaFoldDB" id="A0A941D1W6"/>
<dbReference type="Gene3D" id="1.20.120.160">
    <property type="entry name" value="HPT domain"/>
    <property type="match status" value="1"/>
</dbReference>
<feature type="domain" description="HPt" evidence="2">
    <location>
        <begin position="48"/>
        <end position="100"/>
    </location>
</feature>
<evidence type="ECO:0000313" key="4">
    <source>
        <dbReference type="Proteomes" id="UP000622580"/>
    </source>
</evidence>
<evidence type="ECO:0000256" key="1">
    <source>
        <dbReference type="ARBA" id="ARBA00023012"/>
    </source>
</evidence>
<dbReference type="GO" id="GO:0000160">
    <property type="term" value="P:phosphorelay signal transduction system"/>
    <property type="evidence" value="ECO:0007669"/>
    <property type="project" value="UniProtKB-KW"/>
</dbReference>